<dbReference type="PANTHER" id="PTHR30349:SF41">
    <property type="entry name" value="INTEGRASE_RECOMBINASE PROTEIN MJ0367-RELATED"/>
    <property type="match status" value="1"/>
</dbReference>
<organism evidence="8 9">
    <name type="scientific">Paraburkholderia panacisoli</name>
    <dbReference type="NCBI Taxonomy" id="2603818"/>
    <lineage>
        <taxon>Bacteria</taxon>
        <taxon>Pseudomonadati</taxon>
        <taxon>Pseudomonadota</taxon>
        <taxon>Betaproteobacteria</taxon>
        <taxon>Burkholderiales</taxon>
        <taxon>Burkholderiaceae</taxon>
        <taxon>Paraburkholderia</taxon>
    </lineage>
</organism>
<accession>A0A5B0HDW7</accession>
<dbReference type="GO" id="GO:0015074">
    <property type="term" value="P:DNA integration"/>
    <property type="evidence" value="ECO:0007669"/>
    <property type="project" value="UniProtKB-KW"/>
</dbReference>
<gene>
    <name evidence="8" type="ORF">FVF58_10250</name>
</gene>
<dbReference type="SUPFAM" id="SSF56349">
    <property type="entry name" value="DNA breaking-rejoining enzymes"/>
    <property type="match status" value="1"/>
</dbReference>
<dbReference type="InterPro" id="IPR044068">
    <property type="entry name" value="CB"/>
</dbReference>
<keyword evidence="9" id="KW-1185">Reference proteome</keyword>
<dbReference type="InterPro" id="IPR050090">
    <property type="entry name" value="Tyrosine_recombinase_XerCD"/>
</dbReference>
<proteinExistence type="inferred from homology"/>
<dbReference type="InterPro" id="IPR013762">
    <property type="entry name" value="Integrase-like_cat_sf"/>
</dbReference>
<feature type="domain" description="Tyr recombinase" evidence="6">
    <location>
        <begin position="364"/>
        <end position="585"/>
    </location>
</feature>
<comment type="caution">
    <text evidence="8">The sequence shown here is derived from an EMBL/GenBank/DDBJ whole genome shotgun (WGS) entry which is preliminary data.</text>
</comment>
<dbReference type="PANTHER" id="PTHR30349">
    <property type="entry name" value="PHAGE INTEGRASE-RELATED"/>
    <property type="match status" value="1"/>
</dbReference>
<dbReference type="GO" id="GO:0003677">
    <property type="term" value="F:DNA binding"/>
    <property type="evidence" value="ECO:0007669"/>
    <property type="project" value="UniProtKB-UniRule"/>
</dbReference>
<evidence type="ECO:0000259" key="7">
    <source>
        <dbReference type="PROSITE" id="PS51900"/>
    </source>
</evidence>
<evidence type="ECO:0000256" key="2">
    <source>
        <dbReference type="ARBA" id="ARBA00022908"/>
    </source>
</evidence>
<dbReference type="Pfam" id="PF00589">
    <property type="entry name" value="Phage_integrase"/>
    <property type="match status" value="1"/>
</dbReference>
<dbReference type="AlphaFoldDB" id="A0A5B0HDW7"/>
<evidence type="ECO:0000256" key="5">
    <source>
        <dbReference type="PROSITE-ProRule" id="PRU01248"/>
    </source>
</evidence>
<dbReference type="Gene3D" id="1.10.443.10">
    <property type="entry name" value="Intergrase catalytic core"/>
    <property type="match status" value="1"/>
</dbReference>
<dbReference type="InterPro" id="IPR022169">
    <property type="entry name" value="DUF3701"/>
</dbReference>
<evidence type="ECO:0000313" key="9">
    <source>
        <dbReference type="Proteomes" id="UP000325273"/>
    </source>
</evidence>
<dbReference type="InterPro" id="IPR010998">
    <property type="entry name" value="Integrase_recombinase_N"/>
</dbReference>
<dbReference type="Pfam" id="PF12482">
    <property type="entry name" value="DUF3701"/>
    <property type="match status" value="1"/>
</dbReference>
<dbReference type="CDD" id="cd00397">
    <property type="entry name" value="DNA_BRE_C"/>
    <property type="match status" value="1"/>
</dbReference>
<dbReference type="InterPro" id="IPR011010">
    <property type="entry name" value="DNA_brk_join_enz"/>
</dbReference>
<dbReference type="EMBL" id="VTUZ01000005">
    <property type="protein sequence ID" value="KAA1013153.1"/>
    <property type="molecule type" value="Genomic_DNA"/>
</dbReference>
<evidence type="ECO:0000313" key="8">
    <source>
        <dbReference type="EMBL" id="KAA1013153.1"/>
    </source>
</evidence>
<feature type="domain" description="Core-binding (CB)" evidence="7">
    <location>
        <begin position="235"/>
        <end position="339"/>
    </location>
</feature>
<dbReference type="PROSITE" id="PS51898">
    <property type="entry name" value="TYR_RECOMBINASE"/>
    <property type="match status" value="1"/>
</dbReference>
<evidence type="ECO:0000256" key="3">
    <source>
        <dbReference type="ARBA" id="ARBA00023125"/>
    </source>
</evidence>
<comment type="similarity">
    <text evidence="1">Belongs to the 'phage' integrase family.</text>
</comment>
<keyword evidence="4" id="KW-0233">DNA recombination</keyword>
<evidence type="ECO:0000256" key="1">
    <source>
        <dbReference type="ARBA" id="ARBA00008857"/>
    </source>
</evidence>
<dbReference type="GO" id="GO:0006310">
    <property type="term" value="P:DNA recombination"/>
    <property type="evidence" value="ECO:0007669"/>
    <property type="project" value="UniProtKB-KW"/>
</dbReference>
<name>A0A5B0HDW7_9BURK</name>
<dbReference type="PROSITE" id="PS51900">
    <property type="entry name" value="CB"/>
    <property type="match status" value="1"/>
</dbReference>
<dbReference type="Gene3D" id="1.10.150.130">
    <property type="match status" value="1"/>
</dbReference>
<sequence length="595" mass="64686">MQNAPVPLYGPGNGPSGGMPAALPGLPSLASLAALRAWHEGLTAREAVTRYLAHARADGQSSRGVIARIRRQLIACATARQRDDLVHLFTGSADGRMACAAQVVTALDALRTTPIPIPQPADALARWLTPRTARALAATGLSTLAELMLFMRRRRRWWYPVPGLGTTGAHAVEAFLAAHPELTARAAHVVARSRAEGQLLSAWPLMSLPILLPATLDGSQGRFRGPRETCGLAATNDVEAIGAWLALREAPHTARAYRRESERLLLWAIVERRQPLSSLTTEDAIAFRAFLRHPVPAARWTGPPCARSSPAWRPFVRRLTARSVAYALAVLRALFAWLVDQHYVVLNPFAGMTVRGGAPRTPFDAGRSLTGREWTTMRALAGRVERHGWTASAAQRLRFVLDFGYATGLRAHEFVAATLGDIQVDPRGAWWLAVTGKGTKPGRVALPPLARDALRHYLKSRGLPVTRARWAPSTPLLGALDTRHDAGRHGTHDELGETGISAARLRQVVGEFFEEAADHVAARNPALAAKLRHASPHWLRHTHASHALNQGVELIAVRDNLRHASIATTSTYLHGEDARRARQFGTAFGRTVARG</sequence>
<keyword evidence="3 5" id="KW-0238">DNA-binding</keyword>
<keyword evidence="2" id="KW-0229">DNA integration</keyword>
<protein>
    <submittedName>
        <fullName evidence="8">Tyrosine-type recombinase/integrase</fullName>
    </submittedName>
</protein>
<reference evidence="8 9" key="1">
    <citation type="submission" date="2019-08" db="EMBL/GenBank/DDBJ databases">
        <title>Paraburkholderia sp. DCY113.</title>
        <authorList>
            <person name="Kang J."/>
        </authorList>
    </citation>
    <scope>NUCLEOTIDE SEQUENCE [LARGE SCALE GENOMIC DNA]</scope>
    <source>
        <strain evidence="8 9">DCY113</strain>
    </source>
</reference>
<evidence type="ECO:0000256" key="4">
    <source>
        <dbReference type="ARBA" id="ARBA00023172"/>
    </source>
</evidence>
<dbReference type="InterPro" id="IPR002104">
    <property type="entry name" value="Integrase_catalytic"/>
</dbReference>
<evidence type="ECO:0000259" key="6">
    <source>
        <dbReference type="PROSITE" id="PS51898"/>
    </source>
</evidence>
<dbReference type="Proteomes" id="UP000325273">
    <property type="component" value="Unassembled WGS sequence"/>
</dbReference>